<feature type="transmembrane region" description="Helical" evidence="1">
    <location>
        <begin position="114"/>
        <end position="136"/>
    </location>
</feature>
<organism evidence="2 3">
    <name type="scientific">Orchesella dallaii</name>
    <dbReference type="NCBI Taxonomy" id="48710"/>
    <lineage>
        <taxon>Eukaryota</taxon>
        <taxon>Metazoa</taxon>
        <taxon>Ecdysozoa</taxon>
        <taxon>Arthropoda</taxon>
        <taxon>Hexapoda</taxon>
        <taxon>Collembola</taxon>
        <taxon>Entomobryomorpha</taxon>
        <taxon>Entomobryoidea</taxon>
        <taxon>Orchesellidae</taxon>
        <taxon>Orchesellinae</taxon>
        <taxon>Orchesella</taxon>
    </lineage>
</organism>
<protein>
    <submittedName>
        <fullName evidence="2">Uncharacterized protein</fullName>
    </submittedName>
</protein>
<keyword evidence="1" id="KW-0812">Transmembrane</keyword>
<keyword evidence="1" id="KW-1133">Transmembrane helix</keyword>
<reference evidence="2 3" key="1">
    <citation type="submission" date="2024-08" db="EMBL/GenBank/DDBJ databases">
        <authorList>
            <person name="Cucini C."/>
            <person name="Frati F."/>
        </authorList>
    </citation>
    <scope>NUCLEOTIDE SEQUENCE [LARGE SCALE GENOMIC DNA]</scope>
</reference>
<comment type="caution">
    <text evidence="2">The sequence shown here is derived from an EMBL/GenBank/DDBJ whole genome shotgun (WGS) entry which is preliminary data.</text>
</comment>
<keyword evidence="3" id="KW-1185">Reference proteome</keyword>
<feature type="transmembrane region" description="Helical" evidence="1">
    <location>
        <begin position="58"/>
        <end position="78"/>
    </location>
</feature>
<keyword evidence="1" id="KW-0472">Membrane</keyword>
<proteinExistence type="predicted"/>
<evidence type="ECO:0000256" key="1">
    <source>
        <dbReference type="SAM" id="Phobius"/>
    </source>
</evidence>
<accession>A0ABP1RK02</accession>
<gene>
    <name evidence="2" type="ORF">ODALV1_LOCUS23042</name>
</gene>
<name>A0ABP1RK02_9HEXA</name>
<dbReference type="Proteomes" id="UP001642540">
    <property type="component" value="Unassembled WGS sequence"/>
</dbReference>
<evidence type="ECO:0000313" key="3">
    <source>
        <dbReference type="Proteomes" id="UP001642540"/>
    </source>
</evidence>
<sequence length="169" mass="19262">MSASIAAANVMAIISKPVNTKLRLNASLHVIVNENLETPYGKFKWIATKIINKNMIELGIQVILFCFMVVVDACMLTFEKSYVKFAFVMNQCWKKLGVELGWPSHKRRPKLPELAIYWMAGCFIAFPLIAVGYPLIGKLDPLQFFAHLCFPTYFKNYRWLSIGLQPLAL</sequence>
<dbReference type="EMBL" id="CAXLJM020000076">
    <property type="protein sequence ID" value="CAL8129281.1"/>
    <property type="molecule type" value="Genomic_DNA"/>
</dbReference>
<evidence type="ECO:0000313" key="2">
    <source>
        <dbReference type="EMBL" id="CAL8129281.1"/>
    </source>
</evidence>